<dbReference type="InterPro" id="IPR001972">
    <property type="entry name" value="Stomatin_HflK_fam"/>
</dbReference>
<dbReference type="InterPro" id="IPR018080">
    <property type="entry name" value="Band_7/stomatin-like_CS"/>
</dbReference>
<dbReference type="Gene3D" id="3.30.479.30">
    <property type="entry name" value="Band 7 domain"/>
    <property type="match status" value="1"/>
</dbReference>
<dbReference type="AlphaFoldDB" id="A0A832M2D6"/>
<dbReference type="FunFam" id="3.30.479.30:FF:000004">
    <property type="entry name" value="Putative membrane protease family, stomatin"/>
    <property type="match status" value="1"/>
</dbReference>
<dbReference type="PANTHER" id="PTHR10264">
    <property type="entry name" value="BAND 7 PROTEIN-RELATED"/>
    <property type="match status" value="1"/>
</dbReference>
<gene>
    <name evidence="5" type="ORF">ENR47_03005</name>
</gene>
<name>A0A832M2D6_9CYAN</name>
<dbReference type="PRINTS" id="PR00721">
    <property type="entry name" value="STOMATIN"/>
</dbReference>
<dbReference type="GO" id="GO:0098552">
    <property type="term" value="C:side of membrane"/>
    <property type="evidence" value="ECO:0007669"/>
    <property type="project" value="UniProtKB-ARBA"/>
</dbReference>
<evidence type="ECO:0000256" key="1">
    <source>
        <dbReference type="ARBA" id="ARBA00004370"/>
    </source>
</evidence>
<dbReference type="SUPFAM" id="SSF117892">
    <property type="entry name" value="Band 7/SPFH domain"/>
    <property type="match status" value="1"/>
</dbReference>
<protein>
    <submittedName>
        <fullName evidence="5">Paraslipin</fullName>
    </submittedName>
</protein>
<keyword evidence="3" id="KW-0472">Membrane</keyword>
<accession>A0A832M2D6</accession>
<evidence type="ECO:0000256" key="2">
    <source>
        <dbReference type="ARBA" id="ARBA00008164"/>
    </source>
</evidence>
<proteinExistence type="inferred from homology"/>
<dbReference type="InterPro" id="IPR043202">
    <property type="entry name" value="Band-7_stomatin-like"/>
</dbReference>
<dbReference type="GO" id="GO:0005886">
    <property type="term" value="C:plasma membrane"/>
    <property type="evidence" value="ECO:0007669"/>
    <property type="project" value="InterPro"/>
</dbReference>
<comment type="subcellular location">
    <subcellularLocation>
        <location evidence="1">Membrane</location>
    </subcellularLocation>
</comment>
<organism evidence="5">
    <name type="scientific">Oscillatoriales cyanobacterium SpSt-402</name>
    <dbReference type="NCBI Taxonomy" id="2282168"/>
    <lineage>
        <taxon>Bacteria</taxon>
        <taxon>Bacillati</taxon>
        <taxon>Cyanobacteriota</taxon>
        <taxon>Cyanophyceae</taxon>
        <taxon>Oscillatoriophycideae</taxon>
        <taxon>Oscillatoriales</taxon>
    </lineage>
</organism>
<comment type="caution">
    <text evidence="5">The sequence shown here is derived from an EMBL/GenBank/DDBJ whole genome shotgun (WGS) entry which is preliminary data.</text>
</comment>
<comment type="similarity">
    <text evidence="2">Belongs to the band 7/mec-2 family.</text>
</comment>
<dbReference type="PROSITE" id="PS01270">
    <property type="entry name" value="BAND_7"/>
    <property type="match status" value="1"/>
</dbReference>
<dbReference type="SMART" id="SM00244">
    <property type="entry name" value="PHB"/>
    <property type="match status" value="1"/>
</dbReference>
<evidence type="ECO:0000313" key="5">
    <source>
        <dbReference type="EMBL" id="HGW93244.1"/>
    </source>
</evidence>
<dbReference type="InterPro" id="IPR036013">
    <property type="entry name" value="Band_7/SPFH_dom_sf"/>
</dbReference>
<dbReference type="PANTHER" id="PTHR10264:SF19">
    <property type="entry name" value="AT06885P-RELATED"/>
    <property type="match status" value="1"/>
</dbReference>
<dbReference type="EMBL" id="DSRD01000198">
    <property type="protein sequence ID" value="HGW93244.1"/>
    <property type="molecule type" value="Genomic_DNA"/>
</dbReference>
<sequence>MESLIAIATLAIIGYMVGSVKVINQGYEGLVERLGRYQRSLKPGLNFVVPMLDTVLVETTREQLLDIEPQSAITRDNVTITVNAVLYWKILDVQKAYYAIENLEDALKSLVLTTLRSEIGQMDLRETVSSRNKINQALLKELDHATEPWGVKVIRVEVQEIKLSATMERSLETERAAESERRAQISKTEGMVESIRRLSKALKEDKDNTAPILRYLLAQQYVESNFELGKSENSKILFMNPQNLTEAISEMIGNDQNEGGGR</sequence>
<evidence type="ECO:0000256" key="3">
    <source>
        <dbReference type="ARBA" id="ARBA00023136"/>
    </source>
</evidence>
<reference evidence="5" key="1">
    <citation type="journal article" date="2020" name="mSystems">
        <title>Genome- and Community-Level Interaction Insights into Carbon Utilization and Element Cycling Functions of Hydrothermarchaeota in Hydrothermal Sediment.</title>
        <authorList>
            <person name="Zhou Z."/>
            <person name="Liu Y."/>
            <person name="Xu W."/>
            <person name="Pan J."/>
            <person name="Luo Z.H."/>
            <person name="Li M."/>
        </authorList>
    </citation>
    <scope>NUCLEOTIDE SEQUENCE [LARGE SCALE GENOMIC DNA]</scope>
    <source>
        <strain evidence="5">SpSt-402</strain>
    </source>
</reference>
<dbReference type="CDD" id="cd08829">
    <property type="entry name" value="SPFH_paraslipin"/>
    <property type="match status" value="1"/>
</dbReference>
<feature type="domain" description="Band 7" evidence="4">
    <location>
        <begin position="18"/>
        <end position="175"/>
    </location>
</feature>
<dbReference type="Pfam" id="PF01145">
    <property type="entry name" value="Band_7"/>
    <property type="match status" value="1"/>
</dbReference>
<evidence type="ECO:0000259" key="4">
    <source>
        <dbReference type="SMART" id="SM00244"/>
    </source>
</evidence>
<dbReference type="InterPro" id="IPR001107">
    <property type="entry name" value="Band_7"/>
</dbReference>